<evidence type="ECO:0008006" key="5">
    <source>
        <dbReference type="Google" id="ProtNLM"/>
    </source>
</evidence>
<gene>
    <name evidence="3" type="ORF">I9W95_11050</name>
</gene>
<feature type="chain" id="PRO_5047095383" description="Zinc resistance-associated protein" evidence="2">
    <location>
        <begin position="26"/>
        <end position="207"/>
    </location>
</feature>
<dbReference type="RefSeq" id="WP_225674829.1">
    <property type="nucleotide sequence ID" value="NZ_JAEDAH010000056.1"/>
</dbReference>
<dbReference type="EMBL" id="JAEDAH010000056">
    <property type="protein sequence ID" value="MCA6064142.1"/>
    <property type="molecule type" value="Genomic_DNA"/>
</dbReference>
<sequence length="207" mass="24549">MNMTRITTWVATATCTLLMATQAMAFDGKHREIDWEDKLDLTDAQEEKIDAIEDRYHDKFRELRKGDARPGDKHDEMEALMQQMRGEIHDVLTDEQRQQAKDMMREQHAKMQRKHAKRLARDLDLSDEQKDKLMTTLSALKSDYEWPLDKAQRDEAHDAFDAAVNSVLDDEQKQKWEKMKEKQKRKWHHPEERGDGHKGKHHDDDDE</sequence>
<keyword evidence="4" id="KW-1185">Reference proteome</keyword>
<keyword evidence="2" id="KW-0732">Signal</keyword>
<name>A0ABS7ZSL9_9GAMM</name>
<evidence type="ECO:0000256" key="1">
    <source>
        <dbReference type="SAM" id="MobiDB-lite"/>
    </source>
</evidence>
<evidence type="ECO:0000313" key="3">
    <source>
        <dbReference type="EMBL" id="MCA6064142.1"/>
    </source>
</evidence>
<feature type="compositionally biased region" description="Basic and acidic residues" evidence="1">
    <location>
        <begin position="170"/>
        <end position="180"/>
    </location>
</feature>
<feature type="compositionally biased region" description="Basic and acidic residues" evidence="1">
    <location>
        <begin position="189"/>
        <end position="207"/>
    </location>
</feature>
<organism evidence="3 4">
    <name type="scientific">Thalassolituus marinus</name>
    <dbReference type="NCBI Taxonomy" id="671053"/>
    <lineage>
        <taxon>Bacteria</taxon>
        <taxon>Pseudomonadati</taxon>
        <taxon>Pseudomonadota</taxon>
        <taxon>Gammaproteobacteria</taxon>
        <taxon>Oceanospirillales</taxon>
        <taxon>Oceanospirillaceae</taxon>
        <taxon>Thalassolituus</taxon>
    </lineage>
</organism>
<evidence type="ECO:0000313" key="4">
    <source>
        <dbReference type="Proteomes" id="UP000714380"/>
    </source>
</evidence>
<reference evidence="3 4" key="1">
    <citation type="submission" date="2020-12" db="EMBL/GenBank/DDBJ databases">
        <title>Novel Thalassolituus-related marine hydrocarbonoclastic bacteria mediated algae-derived hydrocarbons mineralization in twilight zone of the northern South China Sea.</title>
        <authorList>
            <person name="Dong C."/>
        </authorList>
    </citation>
    <scope>NUCLEOTIDE SEQUENCE [LARGE SCALE GENOMIC DNA]</scope>
    <source>
        <strain evidence="3 4">IMCC1826</strain>
    </source>
</reference>
<protein>
    <recommendedName>
        <fullName evidence="5">Zinc resistance-associated protein</fullName>
    </recommendedName>
</protein>
<proteinExistence type="predicted"/>
<feature type="signal peptide" evidence="2">
    <location>
        <begin position="1"/>
        <end position="25"/>
    </location>
</feature>
<comment type="caution">
    <text evidence="3">The sequence shown here is derived from an EMBL/GenBank/DDBJ whole genome shotgun (WGS) entry which is preliminary data.</text>
</comment>
<accession>A0ABS7ZSL9</accession>
<dbReference type="Pfam" id="PF07813">
    <property type="entry name" value="LTXXQ"/>
    <property type="match status" value="1"/>
</dbReference>
<dbReference type="InterPro" id="IPR012899">
    <property type="entry name" value="LTXXQ"/>
</dbReference>
<feature type="region of interest" description="Disordered" evidence="1">
    <location>
        <begin position="164"/>
        <end position="207"/>
    </location>
</feature>
<evidence type="ECO:0000256" key="2">
    <source>
        <dbReference type="SAM" id="SignalP"/>
    </source>
</evidence>
<dbReference type="Proteomes" id="UP000714380">
    <property type="component" value="Unassembled WGS sequence"/>
</dbReference>